<evidence type="ECO:0000313" key="2">
    <source>
        <dbReference type="Proteomes" id="UP001219934"/>
    </source>
</evidence>
<reference evidence="1" key="1">
    <citation type="submission" date="2022-11" db="EMBL/GenBank/DDBJ databases">
        <title>Chromosome-level genome of Pogonophryne albipinna.</title>
        <authorList>
            <person name="Jo E."/>
        </authorList>
    </citation>
    <scope>NUCLEOTIDE SEQUENCE</scope>
    <source>
        <strain evidence="1">SGF0006</strain>
        <tissue evidence="1">Muscle</tissue>
    </source>
</reference>
<dbReference type="EMBL" id="JAPTMU010000009">
    <property type="protein sequence ID" value="KAJ4938316.1"/>
    <property type="molecule type" value="Genomic_DNA"/>
</dbReference>
<dbReference type="AlphaFoldDB" id="A0AAD6B5C2"/>
<feature type="non-terminal residue" evidence="1">
    <location>
        <position position="124"/>
    </location>
</feature>
<keyword evidence="2" id="KW-1185">Reference proteome</keyword>
<comment type="caution">
    <text evidence="1">The sequence shown here is derived from an EMBL/GenBank/DDBJ whole genome shotgun (WGS) entry which is preliminary data.</text>
</comment>
<name>A0AAD6B5C2_9TELE</name>
<proteinExistence type="predicted"/>
<protein>
    <submittedName>
        <fullName evidence="1">Uncharacterized protein</fullName>
    </submittedName>
</protein>
<gene>
    <name evidence="1" type="ORF">JOQ06_002936</name>
</gene>
<sequence>MAALQSAALLSPGRCSSRNLQRDSCPVALLTDTGRSFSRYLNQTPLVTDPSGYRPLWFQTPLVSDPSGFRLQVLRRLWQRKPTKVLDRPTNGQFIFGAGTRAQGAPDLLGPWTCACSEVHSLRS</sequence>
<dbReference type="Proteomes" id="UP001219934">
    <property type="component" value="Unassembled WGS sequence"/>
</dbReference>
<organism evidence="1 2">
    <name type="scientific">Pogonophryne albipinna</name>
    <dbReference type="NCBI Taxonomy" id="1090488"/>
    <lineage>
        <taxon>Eukaryota</taxon>
        <taxon>Metazoa</taxon>
        <taxon>Chordata</taxon>
        <taxon>Craniata</taxon>
        <taxon>Vertebrata</taxon>
        <taxon>Euteleostomi</taxon>
        <taxon>Actinopterygii</taxon>
        <taxon>Neopterygii</taxon>
        <taxon>Teleostei</taxon>
        <taxon>Neoteleostei</taxon>
        <taxon>Acanthomorphata</taxon>
        <taxon>Eupercaria</taxon>
        <taxon>Perciformes</taxon>
        <taxon>Notothenioidei</taxon>
        <taxon>Pogonophryne</taxon>
    </lineage>
</organism>
<accession>A0AAD6B5C2</accession>
<evidence type="ECO:0000313" key="1">
    <source>
        <dbReference type="EMBL" id="KAJ4938316.1"/>
    </source>
</evidence>